<feature type="domain" description="Peptidase S9 prolyl oligopeptidase catalytic" evidence="8">
    <location>
        <begin position="502"/>
        <end position="711"/>
    </location>
</feature>
<gene>
    <name evidence="10" type="ORF">N8A98_02500</name>
</gene>
<keyword evidence="6" id="KW-0720">Serine protease</keyword>
<dbReference type="Gene3D" id="3.40.50.1820">
    <property type="entry name" value="alpha/beta hydrolase"/>
    <property type="match status" value="1"/>
</dbReference>
<evidence type="ECO:0000256" key="7">
    <source>
        <dbReference type="SAM" id="SignalP"/>
    </source>
</evidence>
<sequence length="718" mass="79223">MTPRIALAAVLLAIAANPVFAQSDQERLMPDIQYPETKRIDVIENHFGHEIVDPYRWLEADPAHNADVAEWIAAQNAVTDDYLERLPGRDILRKRMTELLSYERYSEPPIKRGSRYFFTRNDGVANQASLFFREGGADVDRLLIDPNLWSDDNADALGEWSVSDDGKLLAYGVQTGGTDWRTIKVLDVETGEVLEDTVRWARYTRLAWVPDGSGFFYSRSPEPEAGVATSANVTNHAVYFHALGTAQEKDRLIYSTPETHGYLHIAERVKDGRYLTIYSTPGTNENALTVVDLEDRDWTPRPVVTDWAAQWTVFANDGTKLMLITTDGAERRRVVSLDLAEDEPEPVEIVGEADGSAVLNDIALLGDKLLITYLVDAKSEIRRFKADGTPDGAVELPGIGTAGGLFGSANEDEAFFVFNSFNAPLTVYRYDANDDTVKTWAEPDVPADLSRFVVEQRFFRSKDGTQVPMFIVRRRDVTEAAPTLLYGYGGFGISVLPQYNSLRLAWVEQGGVFAVANIRGGGEYGQAWHTAGQRLDKQNVFDDFIAAGEFLKNEGIATRSGLAIQGESGGGLLVGAVTNQRPDLFDAVLPGVGVMDMLRYHKFTGGALWSAEYGSPDDHGQFSNLLSYSPYHAIKDGTDYPAILVTTADADDRVVPAHSFKYVAALQAAELGSKPHLARIETRAGHGGGMPLDKLIDQHADMWAFAARWTGLEIRPLD</sequence>
<keyword evidence="11" id="KW-1185">Reference proteome</keyword>
<reference evidence="10 11" key="1">
    <citation type="submission" date="2022-09" db="EMBL/GenBank/DDBJ databases">
        <title>Interaction between co-microsymbionts with complementary sets of symbiotic genes in legume-rhizobium systems.</title>
        <authorList>
            <person name="Safronova V."/>
            <person name="Sazanova A."/>
            <person name="Afonin A."/>
            <person name="Chirak E."/>
        </authorList>
    </citation>
    <scope>NUCLEOTIDE SEQUENCE [LARGE SCALE GENOMIC DNA]</scope>
    <source>
        <strain evidence="10 11">A18/4-1</strain>
        <plasmid evidence="10 11">p_unnamed1</plasmid>
    </source>
</reference>
<comment type="similarity">
    <text evidence="2">Belongs to the peptidase S9A family.</text>
</comment>
<dbReference type="EC" id="3.4.21.26" evidence="3"/>
<evidence type="ECO:0000313" key="11">
    <source>
        <dbReference type="Proteomes" id="UP001061862"/>
    </source>
</evidence>
<evidence type="ECO:0000256" key="1">
    <source>
        <dbReference type="ARBA" id="ARBA00001070"/>
    </source>
</evidence>
<evidence type="ECO:0000256" key="2">
    <source>
        <dbReference type="ARBA" id="ARBA00005228"/>
    </source>
</evidence>
<dbReference type="Pfam" id="PF02897">
    <property type="entry name" value="Peptidase_S9_N"/>
    <property type="match status" value="1"/>
</dbReference>
<dbReference type="PRINTS" id="PR00862">
    <property type="entry name" value="PROLIGOPTASE"/>
</dbReference>
<dbReference type="InterPro" id="IPR051167">
    <property type="entry name" value="Prolyl_oligopep/macrocyclase"/>
</dbReference>
<evidence type="ECO:0000256" key="6">
    <source>
        <dbReference type="ARBA" id="ARBA00022825"/>
    </source>
</evidence>
<evidence type="ECO:0000313" key="10">
    <source>
        <dbReference type="EMBL" id="UXN67944.1"/>
    </source>
</evidence>
<keyword evidence="4" id="KW-0645">Protease</keyword>
<keyword evidence="5" id="KW-0378">Hydrolase</keyword>
<dbReference type="Pfam" id="PF00326">
    <property type="entry name" value="Peptidase_S9"/>
    <property type="match status" value="1"/>
</dbReference>
<dbReference type="PANTHER" id="PTHR42881:SF2">
    <property type="entry name" value="PROLYL ENDOPEPTIDASE"/>
    <property type="match status" value="1"/>
</dbReference>
<geneLocation type="plasmid" evidence="10 11">
    <name>p_unnamed1</name>
</geneLocation>
<dbReference type="PROSITE" id="PS00708">
    <property type="entry name" value="PRO_ENDOPEP_SER"/>
    <property type="match status" value="1"/>
</dbReference>
<protein>
    <recommendedName>
        <fullName evidence="3">prolyl oligopeptidase</fullName>
        <ecNumber evidence="3">3.4.21.26</ecNumber>
    </recommendedName>
</protein>
<evidence type="ECO:0000259" key="9">
    <source>
        <dbReference type="Pfam" id="PF02897"/>
    </source>
</evidence>
<dbReference type="Gene3D" id="2.130.10.120">
    <property type="entry name" value="Prolyl oligopeptidase, N-terminal domain"/>
    <property type="match status" value="1"/>
</dbReference>
<dbReference type="EMBL" id="CP104964">
    <property type="protein sequence ID" value="UXN67944.1"/>
    <property type="molecule type" value="Genomic_DNA"/>
</dbReference>
<dbReference type="SUPFAM" id="SSF50993">
    <property type="entry name" value="Peptidase/esterase 'gauge' domain"/>
    <property type="match status" value="1"/>
</dbReference>
<accession>A0ABY6C6R3</accession>
<dbReference type="SUPFAM" id="SSF53474">
    <property type="entry name" value="alpha/beta-Hydrolases"/>
    <property type="match status" value="1"/>
</dbReference>
<dbReference type="InterPro" id="IPR023302">
    <property type="entry name" value="Pept_S9A_N"/>
</dbReference>
<comment type="catalytic activity">
    <reaction evidence="1">
        <text>Hydrolysis of Pro-|-Xaa &gt;&gt; Ala-|-Xaa in oligopeptides.</text>
        <dbReference type="EC" id="3.4.21.26"/>
    </reaction>
</comment>
<dbReference type="InterPro" id="IPR002471">
    <property type="entry name" value="Pept_S9_AS"/>
</dbReference>
<keyword evidence="7" id="KW-0732">Signal</keyword>
<dbReference type="InterPro" id="IPR002470">
    <property type="entry name" value="Peptidase_S9A"/>
</dbReference>
<dbReference type="PANTHER" id="PTHR42881">
    <property type="entry name" value="PROLYL ENDOPEPTIDASE"/>
    <property type="match status" value="1"/>
</dbReference>
<dbReference type="Proteomes" id="UP001061862">
    <property type="component" value="Plasmid p_unnamed1"/>
</dbReference>
<feature type="domain" description="Peptidase S9A N-terminal" evidence="9">
    <location>
        <begin position="35"/>
        <end position="442"/>
    </location>
</feature>
<feature type="signal peptide" evidence="7">
    <location>
        <begin position="1"/>
        <end position="21"/>
    </location>
</feature>
<dbReference type="InterPro" id="IPR001375">
    <property type="entry name" value="Peptidase_S9_cat"/>
</dbReference>
<evidence type="ECO:0000256" key="3">
    <source>
        <dbReference type="ARBA" id="ARBA00011897"/>
    </source>
</evidence>
<organism evidence="10 11">
    <name type="scientific">Devosia neptuniae</name>
    <dbReference type="NCBI Taxonomy" id="191302"/>
    <lineage>
        <taxon>Bacteria</taxon>
        <taxon>Pseudomonadati</taxon>
        <taxon>Pseudomonadota</taxon>
        <taxon>Alphaproteobacteria</taxon>
        <taxon>Hyphomicrobiales</taxon>
        <taxon>Devosiaceae</taxon>
        <taxon>Devosia</taxon>
    </lineage>
</organism>
<dbReference type="InterPro" id="IPR029058">
    <property type="entry name" value="AB_hydrolase_fold"/>
</dbReference>
<dbReference type="RefSeq" id="WP_262165505.1">
    <property type="nucleotide sequence ID" value="NZ_CP104964.1"/>
</dbReference>
<evidence type="ECO:0000256" key="4">
    <source>
        <dbReference type="ARBA" id="ARBA00022670"/>
    </source>
</evidence>
<evidence type="ECO:0000256" key="5">
    <source>
        <dbReference type="ARBA" id="ARBA00022801"/>
    </source>
</evidence>
<name>A0ABY6C6R3_9HYPH</name>
<proteinExistence type="inferred from homology"/>
<evidence type="ECO:0000259" key="8">
    <source>
        <dbReference type="Pfam" id="PF00326"/>
    </source>
</evidence>
<keyword evidence="10" id="KW-0614">Plasmid</keyword>
<feature type="chain" id="PRO_5046722241" description="prolyl oligopeptidase" evidence="7">
    <location>
        <begin position="22"/>
        <end position="718"/>
    </location>
</feature>